<dbReference type="RefSeq" id="WP_068657147.1">
    <property type="nucleotide sequence ID" value="NZ_CP017770.1"/>
</dbReference>
<gene>
    <name evidence="1" type="ORF">PNBC_08540</name>
</gene>
<comment type="caution">
    <text evidence="1">The sequence shown here is derived from an EMBL/GenBank/DDBJ whole genome shotgun (WGS) entry which is preliminary data.</text>
</comment>
<proteinExistence type="predicted"/>
<accession>A0A167EGJ6</accession>
<dbReference type="AlphaFoldDB" id="A0A167EGJ6"/>
<keyword evidence="2" id="KW-1185">Reference proteome</keyword>
<dbReference type="OrthoDB" id="2678828at2"/>
<dbReference type="KEGG" id="pcx:LPB68_10455"/>
<organism evidence="1 2">
    <name type="scientific">Paenibacillus crassostreae</name>
    <dbReference type="NCBI Taxonomy" id="1763538"/>
    <lineage>
        <taxon>Bacteria</taxon>
        <taxon>Bacillati</taxon>
        <taxon>Bacillota</taxon>
        <taxon>Bacilli</taxon>
        <taxon>Bacillales</taxon>
        <taxon>Paenibacillaceae</taxon>
        <taxon>Paenibacillus</taxon>
    </lineage>
</organism>
<sequence length="125" mass="13668">MKKIIIIGTFVIAITVSGAFGSSLVSANPVLKPLNIVAPAQDDLLHILKLSSDEELYTALYHGDTLADLAKKNGVDIQKVINLQVSELTAQLDLRYAKESITLEQYKEQKSELIEMVTKSVNGIL</sequence>
<evidence type="ECO:0000313" key="2">
    <source>
        <dbReference type="Proteomes" id="UP000077134"/>
    </source>
</evidence>
<dbReference type="Proteomes" id="UP000077134">
    <property type="component" value="Unassembled WGS sequence"/>
</dbReference>
<name>A0A167EGJ6_9BACL</name>
<dbReference type="EMBL" id="LSFN01000008">
    <property type="protein sequence ID" value="OAB75531.1"/>
    <property type="molecule type" value="Genomic_DNA"/>
</dbReference>
<reference evidence="1 2" key="1">
    <citation type="submission" date="2016-02" db="EMBL/GenBank/DDBJ databases">
        <title>Paenibacillus sp. LPB0068, isolated from Crassostrea gigas.</title>
        <authorList>
            <person name="Shin S.-K."/>
            <person name="Yi H."/>
        </authorList>
    </citation>
    <scope>NUCLEOTIDE SEQUENCE [LARGE SCALE GENOMIC DNA]</scope>
    <source>
        <strain evidence="1 2">LPB0068</strain>
    </source>
</reference>
<evidence type="ECO:0000313" key="1">
    <source>
        <dbReference type="EMBL" id="OAB75531.1"/>
    </source>
</evidence>
<protein>
    <submittedName>
        <fullName evidence="1">Uncharacterized protein</fullName>
    </submittedName>
</protein>